<comment type="similarity">
    <text evidence="2">Belongs to the class-A beta-lactamase family.</text>
</comment>
<accession>T0IMS5</accession>
<dbReference type="EC" id="3.5.2.6" evidence="3"/>
<evidence type="ECO:0000256" key="3">
    <source>
        <dbReference type="ARBA" id="ARBA00012865"/>
    </source>
</evidence>
<comment type="catalytic activity">
    <reaction evidence="1">
        <text>a beta-lactam + H2O = a substituted beta-amino acid</text>
        <dbReference type="Rhea" id="RHEA:20401"/>
        <dbReference type="ChEBI" id="CHEBI:15377"/>
        <dbReference type="ChEBI" id="CHEBI:35627"/>
        <dbReference type="ChEBI" id="CHEBI:140347"/>
        <dbReference type="EC" id="3.5.2.6"/>
    </reaction>
</comment>
<dbReference type="eggNOG" id="COG2367">
    <property type="taxonomic scope" value="Bacteria"/>
</dbReference>
<dbReference type="AlphaFoldDB" id="T0IMS5"/>
<evidence type="ECO:0000313" key="7">
    <source>
        <dbReference type="Proteomes" id="UP000015531"/>
    </source>
</evidence>
<dbReference type="Gene3D" id="3.40.710.10">
    <property type="entry name" value="DD-peptidase/beta-lactamase superfamily"/>
    <property type="match status" value="1"/>
</dbReference>
<evidence type="ECO:0000256" key="4">
    <source>
        <dbReference type="SAM" id="MobiDB-lite"/>
    </source>
</evidence>
<evidence type="ECO:0000256" key="2">
    <source>
        <dbReference type="ARBA" id="ARBA00009009"/>
    </source>
</evidence>
<dbReference type="GO" id="GO:0046677">
    <property type="term" value="P:response to antibiotic"/>
    <property type="evidence" value="ECO:0007669"/>
    <property type="project" value="InterPro"/>
</dbReference>
<organism evidence="6 7">
    <name type="scientific">Sphingobium lactosutens DS20</name>
    <dbReference type="NCBI Taxonomy" id="1331060"/>
    <lineage>
        <taxon>Bacteria</taxon>
        <taxon>Pseudomonadati</taxon>
        <taxon>Pseudomonadota</taxon>
        <taxon>Alphaproteobacteria</taxon>
        <taxon>Sphingomonadales</taxon>
        <taxon>Sphingomonadaceae</taxon>
        <taxon>Sphingobium</taxon>
    </lineage>
</organism>
<dbReference type="PANTHER" id="PTHR35333:SF3">
    <property type="entry name" value="BETA-LACTAMASE-TYPE TRANSPEPTIDASE FOLD CONTAINING PROTEIN"/>
    <property type="match status" value="1"/>
</dbReference>
<feature type="domain" description="Beta-lactamase class A catalytic" evidence="5">
    <location>
        <begin position="109"/>
        <end position="363"/>
    </location>
</feature>
<dbReference type="NCBIfam" id="NF033103">
    <property type="entry name" value="bla_class_A"/>
    <property type="match status" value="1"/>
</dbReference>
<sequence length="402" mass="42669">MPPGDDRPIAARQPSGAAQGLAMRPGLRKDRAMPSASRFSLPGLSLRGLSRVNLSRCGAALAGLGLFFAPLPSADAFGPPPRPLIEQTAQAKLLGEFERFATLSDGTVGIAVRDLQTGETQAINGDTLFPMASAYKVAVAGRIFALIDAGDVRLDDQLTLDPALASEGGIAWMFSRPGASLSVQRLLELMLQKSDNNATDVLVARAGGPAAITQFVRGLGVDGLRVDSDTAHLLYRAMGIHPLSGRFRENADAARRADPLLVTRDLRDLPNLAFAAEIEDTSTPRAMLDLLTAYESGKALSADSTQRLFTIMAHCETGKARIVGMLPPGTAVAHKTGSLNGTGNDVGIVRLPDGRRFAVVAFVMKDSKGHKSRDRIIAEAARAAYDYFLYAPERAHGSAQKT</sequence>
<feature type="region of interest" description="Disordered" evidence="4">
    <location>
        <begin position="1"/>
        <end position="23"/>
    </location>
</feature>
<evidence type="ECO:0000256" key="1">
    <source>
        <dbReference type="ARBA" id="ARBA00001526"/>
    </source>
</evidence>
<dbReference type="Proteomes" id="UP000015531">
    <property type="component" value="Unassembled WGS sequence"/>
</dbReference>
<keyword evidence="7" id="KW-1185">Reference proteome</keyword>
<dbReference type="PANTHER" id="PTHR35333">
    <property type="entry name" value="BETA-LACTAMASE"/>
    <property type="match status" value="1"/>
</dbReference>
<name>T0IMS5_9SPHN</name>
<dbReference type="InterPro" id="IPR045155">
    <property type="entry name" value="Beta-lactam_cat"/>
</dbReference>
<dbReference type="Pfam" id="PF13354">
    <property type="entry name" value="Beta-lactamase2"/>
    <property type="match status" value="1"/>
</dbReference>
<proteinExistence type="inferred from homology"/>
<evidence type="ECO:0000259" key="5">
    <source>
        <dbReference type="Pfam" id="PF13354"/>
    </source>
</evidence>
<reference evidence="6 7" key="1">
    <citation type="journal article" date="2013" name="Genome Announc.">
        <title>Draft Genome Sequence of Sphingobium lactosutens Strain DS20T, Isolated from a Hexachlorocyclohexane Dumpsite.</title>
        <authorList>
            <person name="Kumar R."/>
            <person name="Dwivedi V."/>
            <person name="Negi V."/>
            <person name="Khurana J.P."/>
            <person name="Lal R."/>
        </authorList>
    </citation>
    <scope>NUCLEOTIDE SEQUENCE [LARGE SCALE GENOMIC DNA]</scope>
    <source>
        <strain evidence="6 7">DS20</strain>
    </source>
</reference>
<dbReference type="InterPro" id="IPR000871">
    <property type="entry name" value="Beta-lactam_class-A"/>
</dbReference>
<gene>
    <name evidence="6" type="ORF">RLDS_17475</name>
</gene>
<protein>
    <recommendedName>
        <fullName evidence="3">beta-lactamase</fullName>
        <ecNumber evidence="3">3.5.2.6</ecNumber>
    </recommendedName>
</protein>
<dbReference type="SUPFAM" id="SSF56601">
    <property type="entry name" value="beta-lactamase/transpeptidase-like"/>
    <property type="match status" value="1"/>
</dbReference>
<dbReference type="PATRIC" id="fig|1331060.3.peg.3363"/>
<comment type="caution">
    <text evidence="6">The sequence shown here is derived from an EMBL/GenBank/DDBJ whole genome shotgun (WGS) entry which is preliminary data.</text>
</comment>
<dbReference type="GO" id="GO:0030655">
    <property type="term" value="P:beta-lactam antibiotic catabolic process"/>
    <property type="evidence" value="ECO:0007669"/>
    <property type="project" value="InterPro"/>
</dbReference>
<dbReference type="PRINTS" id="PR00118">
    <property type="entry name" value="BLACTAMASEA"/>
</dbReference>
<evidence type="ECO:0000313" key="6">
    <source>
        <dbReference type="EMBL" id="EQB13110.1"/>
    </source>
</evidence>
<dbReference type="GO" id="GO:0008800">
    <property type="term" value="F:beta-lactamase activity"/>
    <property type="evidence" value="ECO:0007669"/>
    <property type="project" value="UniProtKB-EC"/>
</dbReference>
<dbReference type="InterPro" id="IPR012338">
    <property type="entry name" value="Beta-lactam/transpept-like"/>
</dbReference>
<dbReference type="EMBL" id="ATDP01000098">
    <property type="protein sequence ID" value="EQB13110.1"/>
    <property type="molecule type" value="Genomic_DNA"/>
</dbReference>